<dbReference type="KEGG" id="pnl:PNK_2013"/>
<dbReference type="Pfam" id="PF00111">
    <property type="entry name" value="Fer2"/>
    <property type="match status" value="1"/>
</dbReference>
<accession>A0A0U5ETS0</accession>
<dbReference type="PROSITE" id="PS51085">
    <property type="entry name" value="2FE2S_FER_2"/>
    <property type="match status" value="1"/>
</dbReference>
<dbReference type="CDD" id="cd00207">
    <property type="entry name" value="fer2"/>
    <property type="match status" value="1"/>
</dbReference>
<keyword evidence="3" id="KW-1185">Reference proteome</keyword>
<gene>
    <name evidence="2" type="primary">fdiv3</name>
    <name evidence="2" type="ORF">PNK_2013</name>
</gene>
<name>A0A0U5ETS0_9BACT</name>
<dbReference type="STRING" id="389348.PNK_2013"/>
<dbReference type="InterPro" id="IPR012675">
    <property type="entry name" value="Beta-grasp_dom_sf"/>
</dbReference>
<dbReference type="InParanoid" id="A0A0U5ETS0"/>
<dbReference type="RefSeq" id="WP_158021781.1">
    <property type="nucleotide sequence ID" value="NZ_LN879502.1"/>
</dbReference>
<proteinExistence type="predicted"/>
<dbReference type="GO" id="GO:0051536">
    <property type="term" value="F:iron-sulfur cluster binding"/>
    <property type="evidence" value="ECO:0007669"/>
    <property type="project" value="InterPro"/>
</dbReference>
<dbReference type="SUPFAM" id="SSF54292">
    <property type="entry name" value="2Fe-2S ferredoxin-like"/>
    <property type="match status" value="1"/>
</dbReference>
<protein>
    <submittedName>
        <fullName evidence="2">Putative ferredoxin [2Fe-2S] 4</fullName>
    </submittedName>
</protein>
<dbReference type="InterPro" id="IPR036010">
    <property type="entry name" value="2Fe-2S_ferredoxin-like_sf"/>
</dbReference>
<dbReference type="Proteomes" id="UP000069902">
    <property type="component" value="Chromosome cPNK"/>
</dbReference>
<reference evidence="3" key="1">
    <citation type="submission" date="2015-09" db="EMBL/GenBank/DDBJ databases">
        <authorList>
            <person name="Bertelli C."/>
        </authorList>
    </citation>
    <scope>NUCLEOTIDE SEQUENCE [LARGE SCALE GENOMIC DNA]</scope>
    <source>
        <strain evidence="3">KNic</strain>
    </source>
</reference>
<dbReference type="AlphaFoldDB" id="A0A0U5ETS0"/>
<sequence length="93" mass="10271">MALLTTRPEGRIYEIKVGTELLRASQIDVSLPFRFGCCKGECGMCIIRVIDGKNNLSKPTKQEQATLAQKSYDPSCRLACQCAILGDMTIETK</sequence>
<evidence type="ECO:0000259" key="1">
    <source>
        <dbReference type="PROSITE" id="PS51085"/>
    </source>
</evidence>
<dbReference type="InterPro" id="IPR001041">
    <property type="entry name" value="2Fe-2S_ferredoxin-type"/>
</dbReference>
<dbReference type="PATRIC" id="fig|389348.3.peg.2265"/>
<evidence type="ECO:0000313" key="3">
    <source>
        <dbReference type="Proteomes" id="UP000069902"/>
    </source>
</evidence>
<feature type="domain" description="2Fe-2S ferredoxin-type" evidence="1">
    <location>
        <begin position="1"/>
        <end position="93"/>
    </location>
</feature>
<evidence type="ECO:0000313" key="2">
    <source>
        <dbReference type="EMBL" id="CUI17617.1"/>
    </source>
</evidence>
<dbReference type="Gene3D" id="3.10.20.30">
    <property type="match status" value="1"/>
</dbReference>
<organism evidence="2 3">
    <name type="scientific">Candidatus Protochlamydia naegleriophila</name>
    <dbReference type="NCBI Taxonomy" id="389348"/>
    <lineage>
        <taxon>Bacteria</taxon>
        <taxon>Pseudomonadati</taxon>
        <taxon>Chlamydiota</taxon>
        <taxon>Chlamydiia</taxon>
        <taxon>Parachlamydiales</taxon>
        <taxon>Parachlamydiaceae</taxon>
        <taxon>Candidatus Protochlamydia</taxon>
    </lineage>
</organism>
<dbReference type="EMBL" id="LN879502">
    <property type="protein sequence ID" value="CUI17617.1"/>
    <property type="molecule type" value="Genomic_DNA"/>
</dbReference>